<sequence>MKFRELFKQFCRLRHSWLQTLPAGVPGKIGANTKLCIPEPEYNTDFLCNSTNRDTVLNNIKKRKSFGDIDKVLELMDKSEKRELFSKELSKIPNCTHPAVLEYGDTPKVLKECGKKPEFDFEPREFSELANHLRLIRTGLGPIAGQRAYMLLGDLAQLEEALVHYTVKKLLQNGFELLSVPDIIPTELIKRCGLLTDGGRTLVYNLDAHYGDDYSLSGTAEMALAGRMANITLSCNELPVKLAAVSRCYRAEISTSMDQRGIYRVHQFTKVEMFVCCESHQSEEAFDDLRNVQEELFSSLGLHFRVMDMPPNDLGTPAYRKSDMEGWMPGRKMYGELSSCSNCTDYQSRRLNIKHKTKDGGTTHVHTLNGTACAIPRMLIALCESYQTKHARITVPESLVPLMKGKTLIRKQPVATMRTYKYKQDLSENDV</sequence>
<proteinExistence type="inferred from homology"/>
<keyword evidence="4" id="KW-0547">Nucleotide-binding</keyword>
<protein>
    <recommendedName>
        <fullName evidence="2">serine--tRNA ligase</fullName>
        <ecNumber evidence="2">6.1.1.11</ecNumber>
    </recommendedName>
    <alternativeName>
        <fullName evidence="7">Seryl-tRNA synthetase</fullName>
    </alternativeName>
</protein>
<evidence type="ECO:0000313" key="12">
    <source>
        <dbReference type="RefSeq" id="XP_014476279.1"/>
    </source>
</evidence>
<evidence type="ECO:0000256" key="1">
    <source>
        <dbReference type="ARBA" id="ARBA00010728"/>
    </source>
</evidence>
<name>A0A6P3XDG0_DINQU</name>
<dbReference type="GeneID" id="106745302"/>
<dbReference type="Pfam" id="PF00587">
    <property type="entry name" value="tRNA-synt_2b"/>
    <property type="match status" value="1"/>
</dbReference>
<evidence type="ECO:0000256" key="3">
    <source>
        <dbReference type="ARBA" id="ARBA00022598"/>
    </source>
</evidence>
<dbReference type="GO" id="GO:0006434">
    <property type="term" value="P:seryl-tRNA aminoacylation"/>
    <property type="evidence" value="ECO:0007669"/>
    <property type="project" value="InterPro"/>
</dbReference>
<reference evidence="10 11" key="1">
    <citation type="submission" date="2025-04" db="UniProtKB">
        <authorList>
            <consortium name="RefSeq"/>
        </authorList>
    </citation>
    <scope>IDENTIFICATION</scope>
</reference>
<comment type="similarity">
    <text evidence="1">Belongs to the class-II aminoacyl-tRNA synthetase family. Type-1 seryl-tRNA synthetase subfamily.</text>
</comment>
<keyword evidence="9" id="KW-1185">Reference proteome</keyword>
<dbReference type="GO" id="GO:0005524">
    <property type="term" value="F:ATP binding"/>
    <property type="evidence" value="ECO:0007669"/>
    <property type="project" value="UniProtKB-KW"/>
</dbReference>
<accession>A0A6P3XDG0</accession>
<dbReference type="FunFam" id="3.30.930.10:FF:000078">
    <property type="entry name" value="Seryl-tRNA synthetase"/>
    <property type="match status" value="1"/>
</dbReference>
<dbReference type="RefSeq" id="XP_014476278.1">
    <property type="nucleotide sequence ID" value="XM_014620792.1"/>
</dbReference>
<dbReference type="KEGG" id="dqu:106745302"/>
<dbReference type="PRINTS" id="PR00981">
    <property type="entry name" value="TRNASYNTHSER"/>
</dbReference>
<dbReference type="Gene3D" id="3.30.930.10">
    <property type="entry name" value="Bira Bifunctional Protein, Domain 2"/>
    <property type="match status" value="1"/>
</dbReference>
<dbReference type="RefSeq" id="XP_014476280.1">
    <property type="nucleotide sequence ID" value="XM_014620794.1"/>
</dbReference>
<dbReference type="PANTHER" id="PTHR11778">
    <property type="entry name" value="SERYL-TRNA SYNTHETASE"/>
    <property type="match status" value="1"/>
</dbReference>
<dbReference type="InterPro" id="IPR045864">
    <property type="entry name" value="aa-tRNA-synth_II/BPL/LPL"/>
</dbReference>
<gene>
    <name evidence="10 11 12 13" type="primary">LOC106745302</name>
</gene>
<dbReference type="CTD" id="41862"/>
<organism evidence="9 10">
    <name type="scientific">Dinoponera quadriceps</name>
    <name type="common">South American ant</name>
    <dbReference type="NCBI Taxonomy" id="609295"/>
    <lineage>
        <taxon>Eukaryota</taxon>
        <taxon>Metazoa</taxon>
        <taxon>Ecdysozoa</taxon>
        <taxon>Arthropoda</taxon>
        <taxon>Hexapoda</taxon>
        <taxon>Insecta</taxon>
        <taxon>Pterygota</taxon>
        <taxon>Neoptera</taxon>
        <taxon>Endopterygota</taxon>
        <taxon>Hymenoptera</taxon>
        <taxon>Apocrita</taxon>
        <taxon>Aculeata</taxon>
        <taxon>Formicoidea</taxon>
        <taxon>Formicidae</taxon>
        <taxon>Ponerinae</taxon>
        <taxon>Ponerini</taxon>
        <taxon>Dinoponera</taxon>
    </lineage>
</organism>
<feature type="domain" description="Aminoacyl-transfer RNA synthetases class-II family profile" evidence="8">
    <location>
        <begin position="168"/>
        <end position="396"/>
    </location>
</feature>
<evidence type="ECO:0000313" key="13">
    <source>
        <dbReference type="RefSeq" id="XP_014476280.1"/>
    </source>
</evidence>
<keyword evidence="6" id="KW-0030">Aminoacyl-tRNA synthetase</keyword>
<dbReference type="GO" id="GO:0004828">
    <property type="term" value="F:serine-tRNA ligase activity"/>
    <property type="evidence" value="ECO:0007669"/>
    <property type="project" value="UniProtKB-EC"/>
</dbReference>
<dbReference type="AlphaFoldDB" id="A0A6P3XDG0"/>
<dbReference type="InterPro" id="IPR002317">
    <property type="entry name" value="Ser-tRNA-ligase_type_1"/>
</dbReference>
<evidence type="ECO:0000313" key="9">
    <source>
        <dbReference type="Proteomes" id="UP000515204"/>
    </source>
</evidence>
<evidence type="ECO:0000256" key="4">
    <source>
        <dbReference type="ARBA" id="ARBA00022741"/>
    </source>
</evidence>
<keyword evidence="5" id="KW-0067">ATP-binding</keyword>
<evidence type="ECO:0000256" key="6">
    <source>
        <dbReference type="ARBA" id="ARBA00023146"/>
    </source>
</evidence>
<dbReference type="OrthoDB" id="10264585at2759"/>
<evidence type="ECO:0000313" key="11">
    <source>
        <dbReference type="RefSeq" id="XP_014476278.1"/>
    </source>
</evidence>
<dbReference type="SUPFAM" id="SSF55681">
    <property type="entry name" value="Class II aaRS and biotin synthetases"/>
    <property type="match status" value="1"/>
</dbReference>
<dbReference type="EC" id="6.1.1.11" evidence="2"/>
<evidence type="ECO:0000256" key="5">
    <source>
        <dbReference type="ARBA" id="ARBA00022840"/>
    </source>
</evidence>
<evidence type="ECO:0000256" key="2">
    <source>
        <dbReference type="ARBA" id="ARBA00012840"/>
    </source>
</evidence>
<evidence type="ECO:0000256" key="7">
    <source>
        <dbReference type="ARBA" id="ARBA00031113"/>
    </source>
</evidence>
<dbReference type="Proteomes" id="UP000515204">
    <property type="component" value="Unplaced"/>
</dbReference>
<dbReference type="RefSeq" id="XP_014476277.1">
    <property type="nucleotide sequence ID" value="XM_014620791.1"/>
</dbReference>
<evidence type="ECO:0000259" key="8">
    <source>
        <dbReference type="PROSITE" id="PS50862"/>
    </source>
</evidence>
<evidence type="ECO:0000313" key="10">
    <source>
        <dbReference type="RefSeq" id="XP_014476277.1"/>
    </source>
</evidence>
<dbReference type="PROSITE" id="PS50862">
    <property type="entry name" value="AA_TRNA_LIGASE_II"/>
    <property type="match status" value="1"/>
</dbReference>
<dbReference type="InterPro" id="IPR002314">
    <property type="entry name" value="aa-tRNA-synt_IIb"/>
</dbReference>
<dbReference type="RefSeq" id="XP_014476279.1">
    <property type="nucleotide sequence ID" value="XM_014620793.1"/>
</dbReference>
<keyword evidence="3 10" id="KW-0436">Ligase</keyword>
<dbReference type="InterPro" id="IPR006195">
    <property type="entry name" value="aa-tRNA-synth_II"/>
</dbReference>